<dbReference type="Proteomes" id="UP000291302">
    <property type="component" value="Unassembled WGS sequence"/>
</dbReference>
<evidence type="ECO:0000313" key="2">
    <source>
        <dbReference type="EMBL" id="TBE72139.1"/>
    </source>
</evidence>
<evidence type="ECO:0000313" key="3">
    <source>
        <dbReference type="Proteomes" id="UP000291302"/>
    </source>
</evidence>
<gene>
    <name evidence="2" type="ORF">ELH03_15900</name>
</gene>
<organism evidence="2 3">
    <name type="scientific">Rhizobium beringeri</name>
    <dbReference type="NCBI Taxonomy" id="3019934"/>
    <lineage>
        <taxon>Bacteria</taxon>
        <taxon>Pseudomonadati</taxon>
        <taxon>Pseudomonadota</taxon>
        <taxon>Alphaproteobacteria</taxon>
        <taxon>Hyphomicrobiales</taxon>
        <taxon>Rhizobiaceae</taxon>
        <taxon>Rhizobium/Agrobacterium group</taxon>
        <taxon>Rhizobium</taxon>
    </lineage>
</organism>
<sequence>MRRSADYLTATLTAIVNGHKQSRIDELLPWKEITDFDFDDRPLKMRWNWQHHRTQDAPTDYLYPMINWKVGRPQTVGAEG</sequence>
<dbReference type="Pfam" id="PF13817">
    <property type="entry name" value="DDE_Tnp_IS66_C"/>
    <property type="match status" value="1"/>
</dbReference>
<evidence type="ECO:0000259" key="1">
    <source>
        <dbReference type="Pfam" id="PF13817"/>
    </source>
</evidence>
<reference evidence="2 3" key="1">
    <citation type="submission" date="2019-02" db="EMBL/GenBank/DDBJ databases">
        <title>The genomic architecture of introgression among sibling species of bacteria.</title>
        <authorList>
            <person name="Cavassim M.I.A."/>
            <person name="Moeskjaer S."/>
            <person name="Moslemi C."/>
            <person name="Fields B."/>
            <person name="Bachmann A."/>
            <person name="Vilhjalmsson B."/>
            <person name="Schierup M.H."/>
            <person name="Young J.P.W."/>
            <person name="Andersen S.U."/>
        </authorList>
    </citation>
    <scope>NUCLEOTIDE SEQUENCE [LARGE SCALE GENOMIC DNA]</scope>
    <source>
        <strain evidence="2 3">SM51</strain>
    </source>
</reference>
<dbReference type="InterPro" id="IPR039552">
    <property type="entry name" value="IS66_C"/>
</dbReference>
<dbReference type="EMBL" id="SILG01000001">
    <property type="protein sequence ID" value="TBE72139.1"/>
    <property type="molecule type" value="Genomic_DNA"/>
</dbReference>
<name>A0ABY1XWX9_9HYPH</name>
<comment type="caution">
    <text evidence="2">The sequence shown here is derived from an EMBL/GenBank/DDBJ whole genome shotgun (WGS) entry which is preliminary data.</text>
</comment>
<protein>
    <submittedName>
        <fullName evidence="2">Transposase domain-containing protein</fullName>
    </submittedName>
</protein>
<proteinExistence type="predicted"/>
<keyword evidence="3" id="KW-1185">Reference proteome</keyword>
<accession>A0ABY1XWX9</accession>
<feature type="domain" description="Transposase IS66 C-terminal" evidence="1">
    <location>
        <begin position="6"/>
        <end position="30"/>
    </location>
</feature>